<reference evidence="2" key="1">
    <citation type="submission" date="2022-03" db="EMBL/GenBank/DDBJ databases">
        <title>Genomic analyses of argali, domestic sheep and their hybrids provide insights into chromosomal evolution, heterosis and genetic basis of agronomic traits.</title>
        <authorList>
            <person name="Li M."/>
        </authorList>
    </citation>
    <scope>NUCLEOTIDE SEQUENCE</scope>
    <source>
        <strain evidence="2">CAU-MHL-2022a</strain>
        <tissue evidence="2">Skin</tissue>
    </source>
</reference>
<feature type="region of interest" description="Disordered" evidence="1">
    <location>
        <begin position="114"/>
        <end position="147"/>
    </location>
</feature>
<feature type="compositionally biased region" description="Polar residues" evidence="1">
    <location>
        <begin position="137"/>
        <end position="147"/>
    </location>
</feature>
<organism evidence="2 3">
    <name type="scientific">Ovis ammon polii</name>
    <dbReference type="NCBI Taxonomy" id="230172"/>
    <lineage>
        <taxon>Eukaryota</taxon>
        <taxon>Metazoa</taxon>
        <taxon>Chordata</taxon>
        <taxon>Craniata</taxon>
        <taxon>Vertebrata</taxon>
        <taxon>Euteleostomi</taxon>
        <taxon>Mammalia</taxon>
        <taxon>Eutheria</taxon>
        <taxon>Laurasiatheria</taxon>
        <taxon>Artiodactyla</taxon>
        <taxon>Ruminantia</taxon>
        <taxon>Pecora</taxon>
        <taxon>Bovidae</taxon>
        <taxon>Caprinae</taxon>
        <taxon>Ovis</taxon>
    </lineage>
</organism>
<evidence type="ECO:0000313" key="2">
    <source>
        <dbReference type="EMBL" id="KAI4548660.1"/>
    </source>
</evidence>
<sequence>MTTVDRPAGLDDMEVRAVVQLTLRELVLRGQLSSEPHVIPNVEPFTQPDWVPPAEGEFHNWFRVYRAKLEFMPSSVPKSGEGNGHPLQYACLETPTDRGAWQVIVSGVTRVGHDLAAKPPPYTKESEGPGIRMGSVSEDSSMHCPSS</sequence>
<accession>A0AAD4UR84</accession>
<proteinExistence type="predicted"/>
<evidence type="ECO:0000313" key="3">
    <source>
        <dbReference type="Proteomes" id="UP001214576"/>
    </source>
</evidence>
<evidence type="ECO:0000256" key="1">
    <source>
        <dbReference type="SAM" id="MobiDB-lite"/>
    </source>
</evidence>
<gene>
    <name evidence="2" type="ORF">MG293_000990</name>
</gene>
<keyword evidence="3" id="KW-1185">Reference proteome</keyword>
<dbReference type="AlphaFoldDB" id="A0AAD4UR84"/>
<comment type="caution">
    <text evidence="2">The sequence shown here is derived from an EMBL/GenBank/DDBJ whole genome shotgun (WGS) entry which is preliminary data.</text>
</comment>
<dbReference type="Proteomes" id="UP001214576">
    <property type="component" value="Unassembled WGS sequence"/>
</dbReference>
<protein>
    <submittedName>
        <fullName evidence="2">Uncharacterized protein</fullName>
    </submittedName>
</protein>
<name>A0AAD4UR84_OVIAM</name>
<dbReference type="EMBL" id="JAKZEL010000001">
    <property type="protein sequence ID" value="KAI4548660.1"/>
    <property type="molecule type" value="Genomic_DNA"/>
</dbReference>